<dbReference type="SUPFAM" id="SSF51735">
    <property type="entry name" value="NAD(P)-binding Rossmann-fold domains"/>
    <property type="match status" value="1"/>
</dbReference>
<evidence type="ECO:0000313" key="5">
    <source>
        <dbReference type="EMBL" id="RJG09260.1"/>
    </source>
</evidence>
<evidence type="ECO:0000259" key="4">
    <source>
        <dbReference type="SMART" id="SM00822"/>
    </source>
</evidence>
<comment type="caution">
    <text evidence="5">The sequence shown here is derived from an EMBL/GenBank/DDBJ whole genome shotgun (WGS) entry which is preliminary data.</text>
</comment>
<feature type="domain" description="Ketoreductase" evidence="4">
    <location>
        <begin position="7"/>
        <end position="194"/>
    </location>
</feature>
<name>A0A418X9W2_9PSED</name>
<keyword evidence="7" id="KW-1185">Reference proteome</keyword>
<dbReference type="CDD" id="cd05233">
    <property type="entry name" value="SDR_c"/>
    <property type="match status" value="1"/>
</dbReference>
<dbReference type="AlphaFoldDB" id="A0A418X9W2"/>
<dbReference type="OrthoDB" id="9806974at2"/>
<reference evidence="5 7" key="1">
    <citation type="submission" date="2018-09" db="EMBL/GenBank/DDBJ databases">
        <authorList>
            <person name="Zhu H."/>
        </authorList>
    </citation>
    <scope>NUCLEOTIDE SEQUENCE [LARGE SCALE GENOMIC DNA]</scope>
    <source>
        <strain evidence="5 7">K1S02-6</strain>
    </source>
</reference>
<gene>
    <name evidence="5" type="ORF">D3879_26110</name>
    <name evidence="6" type="ORF">D3879_26165</name>
</gene>
<protein>
    <submittedName>
        <fullName evidence="5">SDR family NAD(P)-dependent oxidoreductase</fullName>
    </submittedName>
</protein>
<accession>A0A418X9W2</accession>
<dbReference type="InterPro" id="IPR002347">
    <property type="entry name" value="SDR_fam"/>
</dbReference>
<evidence type="ECO:0000256" key="2">
    <source>
        <dbReference type="ARBA" id="ARBA00023002"/>
    </source>
</evidence>
<dbReference type="SMART" id="SM00822">
    <property type="entry name" value="PKS_KR"/>
    <property type="match status" value="1"/>
</dbReference>
<evidence type="ECO:0000313" key="7">
    <source>
        <dbReference type="Proteomes" id="UP000284021"/>
    </source>
</evidence>
<dbReference type="FunFam" id="3.40.50.720:FF:000084">
    <property type="entry name" value="Short-chain dehydrogenase reductase"/>
    <property type="match status" value="1"/>
</dbReference>
<dbReference type="PANTHER" id="PTHR44196">
    <property type="entry name" value="DEHYDROGENASE/REDUCTASE SDR FAMILY MEMBER 7B"/>
    <property type="match status" value="1"/>
</dbReference>
<dbReference type="InterPro" id="IPR020904">
    <property type="entry name" value="Sc_DH/Rdtase_CS"/>
</dbReference>
<dbReference type="PRINTS" id="PR00080">
    <property type="entry name" value="SDRFAMILY"/>
</dbReference>
<sequence length="283" mass="30509">MSIEQGRVAVITGAASGIGRGLAEYAAGLGMRLVLSDVDGQRLQALCAELQALGAEAVACVTDVGDPAQVERLRDVAVERFGGVDLLFNNAGVMQTGHCWEITQEQWQRMLSVNLQGVINGIRSFVPLLLEQGRPAHVVNTASLAGLVSSPLMAPYNVTKQAVVALSETLHYELSLQQAQVSVSVLCPGPVASEIMASDQVAGAAGAQFNELLDTSIRQGMTPLELAELVFTAVREKRFWILPHKFFKPALERRMQSILEETNPLFQFVDEKGTEIEGEHDAA</sequence>
<dbReference type="InterPro" id="IPR057326">
    <property type="entry name" value="KR_dom"/>
</dbReference>
<dbReference type="Gene3D" id="3.40.50.720">
    <property type="entry name" value="NAD(P)-binding Rossmann-like Domain"/>
    <property type="match status" value="1"/>
</dbReference>
<dbReference type="PRINTS" id="PR00081">
    <property type="entry name" value="GDHRDH"/>
</dbReference>
<dbReference type="Pfam" id="PF00106">
    <property type="entry name" value="adh_short"/>
    <property type="match status" value="1"/>
</dbReference>
<dbReference type="EMBL" id="QYUR01000008">
    <property type="protein sequence ID" value="RJG09268.1"/>
    <property type="molecule type" value="Genomic_DNA"/>
</dbReference>
<dbReference type="Proteomes" id="UP000284021">
    <property type="component" value="Unassembled WGS sequence"/>
</dbReference>
<dbReference type="InterPro" id="IPR036291">
    <property type="entry name" value="NAD(P)-bd_dom_sf"/>
</dbReference>
<dbReference type="RefSeq" id="WP_119957045.1">
    <property type="nucleotide sequence ID" value="NZ_QYUR01000008.1"/>
</dbReference>
<evidence type="ECO:0000256" key="3">
    <source>
        <dbReference type="RuleBase" id="RU000363"/>
    </source>
</evidence>
<evidence type="ECO:0000256" key="1">
    <source>
        <dbReference type="ARBA" id="ARBA00006484"/>
    </source>
</evidence>
<proteinExistence type="inferred from homology"/>
<organism evidence="5 7">
    <name type="scientific">Pseudomonas cavernicola</name>
    <dbReference type="NCBI Taxonomy" id="2320866"/>
    <lineage>
        <taxon>Bacteria</taxon>
        <taxon>Pseudomonadati</taxon>
        <taxon>Pseudomonadota</taxon>
        <taxon>Gammaproteobacteria</taxon>
        <taxon>Pseudomonadales</taxon>
        <taxon>Pseudomonadaceae</taxon>
        <taxon>Pseudomonas</taxon>
    </lineage>
</organism>
<evidence type="ECO:0000313" key="6">
    <source>
        <dbReference type="EMBL" id="RJG09268.1"/>
    </source>
</evidence>
<dbReference type="EMBL" id="QYUR01000008">
    <property type="protein sequence ID" value="RJG09260.1"/>
    <property type="molecule type" value="Genomic_DNA"/>
</dbReference>
<comment type="similarity">
    <text evidence="1 3">Belongs to the short-chain dehydrogenases/reductases (SDR) family.</text>
</comment>
<dbReference type="PROSITE" id="PS00061">
    <property type="entry name" value="ADH_SHORT"/>
    <property type="match status" value="1"/>
</dbReference>
<dbReference type="GO" id="GO:0016491">
    <property type="term" value="F:oxidoreductase activity"/>
    <property type="evidence" value="ECO:0007669"/>
    <property type="project" value="UniProtKB-KW"/>
</dbReference>
<dbReference type="GO" id="GO:0016020">
    <property type="term" value="C:membrane"/>
    <property type="evidence" value="ECO:0007669"/>
    <property type="project" value="TreeGrafter"/>
</dbReference>
<dbReference type="PANTHER" id="PTHR44196:SF1">
    <property type="entry name" value="DEHYDROGENASE_REDUCTASE SDR FAMILY MEMBER 7B"/>
    <property type="match status" value="1"/>
</dbReference>
<keyword evidence="2" id="KW-0560">Oxidoreductase</keyword>